<accession>A0A6L2M7X9</accession>
<comment type="caution">
    <text evidence="2">The sequence shown here is derived from an EMBL/GenBank/DDBJ whole genome shotgun (WGS) entry which is preliminary data.</text>
</comment>
<dbReference type="EMBL" id="BKCJ010005806">
    <property type="protein sequence ID" value="GEU68742.1"/>
    <property type="molecule type" value="Genomic_DNA"/>
</dbReference>
<proteinExistence type="predicted"/>
<name>A0A6L2M7X9_TANCI</name>
<gene>
    <name evidence="2" type="ORF">Tci_040720</name>
</gene>
<evidence type="ECO:0000256" key="1">
    <source>
        <dbReference type="SAM" id="Coils"/>
    </source>
</evidence>
<feature type="coiled-coil region" evidence="1">
    <location>
        <begin position="129"/>
        <end position="156"/>
    </location>
</feature>
<organism evidence="2">
    <name type="scientific">Tanacetum cinerariifolium</name>
    <name type="common">Dalmatian daisy</name>
    <name type="synonym">Chrysanthemum cinerariifolium</name>
    <dbReference type="NCBI Taxonomy" id="118510"/>
    <lineage>
        <taxon>Eukaryota</taxon>
        <taxon>Viridiplantae</taxon>
        <taxon>Streptophyta</taxon>
        <taxon>Embryophyta</taxon>
        <taxon>Tracheophyta</taxon>
        <taxon>Spermatophyta</taxon>
        <taxon>Magnoliopsida</taxon>
        <taxon>eudicotyledons</taxon>
        <taxon>Gunneridae</taxon>
        <taxon>Pentapetalae</taxon>
        <taxon>asterids</taxon>
        <taxon>campanulids</taxon>
        <taxon>Asterales</taxon>
        <taxon>Asteraceae</taxon>
        <taxon>Asteroideae</taxon>
        <taxon>Anthemideae</taxon>
        <taxon>Anthemidinae</taxon>
        <taxon>Tanacetum</taxon>
    </lineage>
</organism>
<keyword evidence="1" id="KW-0175">Coiled coil</keyword>
<dbReference type="AlphaFoldDB" id="A0A6L2M7X9"/>
<evidence type="ECO:0000313" key="2">
    <source>
        <dbReference type="EMBL" id="GEU68742.1"/>
    </source>
</evidence>
<evidence type="ECO:0008006" key="3">
    <source>
        <dbReference type="Google" id="ProtNLM"/>
    </source>
</evidence>
<sequence length="252" mass="29152">MTTLTEHIIIAGAENHPPMLEKSMYHSRVIHIRLFIKGKKHGSMMLDSIDNGPLVYLTIEENRQTRPKKYSKLTKAQQLQDDYDVQATNIILYSLPPDVYSLVNHQEQPFKMAESQFNKFKEDNLRVFLALEIEELLQLQEEIMQLTLEYQKLQLLSKQSLRIQPLHTKDLDAYDSDCNDLSSAKAVPMANLSSCDSDVLSEVPYSDSSPNDMINLDAQDIEYSEQTHFDNFQDNEIHSDSNIIMYSQYLQE</sequence>
<protein>
    <recommendedName>
        <fullName evidence="3">Integrase, catalytic region, zinc finger, CCHC-type, peptidase aspartic, catalytic</fullName>
    </recommendedName>
</protein>
<reference evidence="2" key="1">
    <citation type="journal article" date="2019" name="Sci. Rep.">
        <title>Draft genome of Tanacetum cinerariifolium, the natural source of mosquito coil.</title>
        <authorList>
            <person name="Yamashiro T."/>
            <person name="Shiraishi A."/>
            <person name="Satake H."/>
            <person name="Nakayama K."/>
        </authorList>
    </citation>
    <scope>NUCLEOTIDE SEQUENCE</scope>
</reference>